<dbReference type="InterPro" id="IPR018499">
    <property type="entry name" value="Tetraspanin/Peripherin"/>
</dbReference>
<evidence type="ECO:0000256" key="1">
    <source>
        <dbReference type="ARBA" id="ARBA00004141"/>
    </source>
</evidence>
<sequence>MGCCERENREISPAIKWILFTFNIVFWVISVLIIAVGIWGYVLTKELNTNNGTAAQKKDIFDILFDITIVIMAFGSLVFMITFFGAIGALRENICLLRTYAVFLGIVFLVEISLAVVILSSPQKVKSGLRDVLHMEAIEDYRDADINRRNVIDWFQETFECCGIGEDGYKSWENNRYFSCSGPGFEACSVPHSCCREEFRVLTTRCGEGMLNPTLTRAEASQTIYTVGCVDAAFQYARDNTLLLGGISLVVVIPQVLGVALAISLSRQISRHRKLR</sequence>
<dbReference type="SUPFAM" id="SSF48652">
    <property type="entry name" value="Tetraspanin"/>
    <property type="match status" value="1"/>
</dbReference>
<dbReference type="Gene3D" id="1.10.1450.10">
    <property type="entry name" value="Tetraspanin"/>
    <property type="match status" value="1"/>
</dbReference>
<organism evidence="8 9">
    <name type="scientific">Bugula neritina</name>
    <name type="common">Brown bryozoan</name>
    <name type="synonym">Sertularia neritina</name>
    <dbReference type="NCBI Taxonomy" id="10212"/>
    <lineage>
        <taxon>Eukaryota</taxon>
        <taxon>Metazoa</taxon>
        <taxon>Spiralia</taxon>
        <taxon>Lophotrochozoa</taxon>
        <taxon>Bryozoa</taxon>
        <taxon>Gymnolaemata</taxon>
        <taxon>Cheilostomatida</taxon>
        <taxon>Flustrina</taxon>
        <taxon>Buguloidea</taxon>
        <taxon>Bugulidae</taxon>
        <taxon>Bugula</taxon>
    </lineage>
</organism>
<dbReference type="EMBL" id="VXIV02001560">
    <property type="protein sequence ID" value="KAF6031822.1"/>
    <property type="molecule type" value="Genomic_DNA"/>
</dbReference>
<evidence type="ECO:0000256" key="6">
    <source>
        <dbReference type="PIRSR" id="PIRSR002419-1"/>
    </source>
</evidence>
<evidence type="ECO:0000256" key="5">
    <source>
        <dbReference type="ARBA" id="ARBA00023136"/>
    </source>
</evidence>
<dbReference type="PIRSF" id="PIRSF002419">
    <property type="entry name" value="Tetraspanin"/>
    <property type="match status" value="1"/>
</dbReference>
<dbReference type="InterPro" id="IPR000301">
    <property type="entry name" value="Tetraspanin_animals"/>
</dbReference>
<dbReference type="PANTHER" id="PTHR19282">
    <property type="entry name" value="TETRASPANIN"/>
    <property type="match status" value="1"/>
</dbReference>
<evidence type="ECO:0000256" key="3">
    <source>
        <dbReference type="ARBA" id="ARBA00022692"/>
    </source>
</evidence>
<evidence type="ECO:0000256" key="7">
    <source>
        <dbReference type="RuleBase" id="RU361218"/>
    </source>
</evidence>
<comment type="caution">
    <text evidence="8">The sequence shown here is derived from an EMBL/GenBank/DDBJ whole genome shotgun (WGS) entry which is preliminary data.</text>
</comment>
<evidence type="ECO:0000256" key="4">
    <source>
        <dbReference type="ARBA" id="ARBA00022989"/>
    </source>
</evidence>
<keyword evidence="4 7" id="KW-1133">Transmembrane helix</keyword>
<dbReference type="Pfam" id="PF00335">
    <property type="entry name" value="Tetraspanin"/>
    <property type="match status" value="1"/>
</dbReference>
<keyword evidence="5 7" id="KW-0472">Membrane</keyword>
<feature type="transmembrane region" description="Helical" evidence="7">
    <location>
        <begin position="17"/>
        <end position="43"/>
    </location>
</feature>
<dbReference type="GO" id="GO:0005886">
    <property type="term" value="C:plasma membrane"/>
    <property type="evidence" value="ECO:0007669"/>
    <property type="project" value="TreeGrafter"/>
</dbReference>
<gene>
    <name evidence="8" type="ORF">EB796_009881</name>
</gene>
<keyword evidence="6" id="KW-1015">Disulfide bond</keyword>
<proteinExistence type="inferred from homology"/>
<comment type="similarity">
    <text evidence="2 7">Belongs to the tetraspanin (TM4SF) family.</text>
</comment>
<evidence type="ECO:0000313" key="8">
    <source>
        <dbReference type="EMBL" id="KAF6031822.1"/>
    </source>
</evidence>
<dbReference type="PRINTS" id="PR00259">
    <property type="entry name" value="TMFOUR"/>
</dbReference>
<dbReference type="OrthoDB" id="2014092at2759"/>
<feature type="transmembrane region" description="Helical" evidence="7">
    <location>
        <begin position="242"/>
        <end position="266"/>
    </location>
</feature>
<comment type="subcellular location">
    <subcellularLocation>
        <location evidence="1 7">Membrane</location>
        <topology evidence="1 7">Multi-pass membrane protein</topology>
    </subcellularLocation>
</comment>
<feature type="disulfide bond" evidence="6">
    <location>
        <begin position="162"/>
        <end position="180"/>
    </location>
</feature>
<keyword evidence="9" id="KW-1185">Reference proteome</keyword>
<dbReference type="Proteomes" id="UP000593567">
    <property type="component" value="Unassembled WGS sequence"/>
</dbReference>
<feature type="transmembrane region" description="Helical" evidence="7">
    <location>
        <begin position="63"/>
        <end position="87"/>
    </location>
</feature>
<evidence type="ECO:0000256" key="2">
    <source>
        <dbReference type="ARBA" id="ARBA00006840"/>
    </source>
</evidence>
<protein>
    <recommendedName>
        <fullName evidence="7">Tetraspanin</fullName>
    </recommendedName>
</protein>
<accession>A0A7J7JZL7</accession>
<dbReference type="PANTHER" id="PTHR19282:SF431">
    <property type="entry name" value="TETRASPANIN 26A, ISOFORM B-RELATED"/>
    <property type="match status" value="1"/>
</dbReference>
<feature type="transmembrane region" description="Helical" evidence="7">
    <location>
        <begin position="99"/>
        <end position="119"/>
    </location>
</feature>
<reference evidence="8" key="1">
    <citation type="submission" date="2020-06" db="EMBL/GenBank/DDBJ databases">
        <title>Draft genome of Bugula neritina, a colonial animal packing powerful symbionts and potential medicines.</title>
        <authorList>
            <person name="Rayko M."/>
        </authorList>
    </citation>
    <scope>NUCLEOTIDE SEQUENCE [LARGE SCALE GENOMIC DNA]</scope>
    <source>
        <strain evidence="8">Kwan_BN1</strain>
    </source>
</reference>
<evidence type="ECO:0000313" key="9">
    <source>
        <dbReference type="Proteomes" id="UP000593567"/>
    </source>
</evidence>
<dbReference type="InterPro" id="IPR008952">
    <property type="entry name" value="Tetraspanin_EC2_sf"/>
</dbReference>
<dbReference type="AlphaFoldDB" id="A0A7J7JZL7"/>
<name>A0A7J7JZL7_BUGNE</name>
<keyword evidence="3 7" id="KW-0812">Transmembrane</keyword>